<dbReference type="InterPro" id="IPR041657">
    <property type="entry name" value="HTH_17"/>
</dbReference>
<organism evidence="2 3">
    <name type="scientific">Calidithermus terrae</name>
    <dbReference type="NCBI Taxonomy" id="1408545"/>
    <lineage>
        <taxon>Bacteria</taxon>
        <taxon>Thermotogati</taxon>
        <taxon>Deinococcota</taxon>
        <taxon>Deinococci</taxon>
        <taxon>Thermales</taxon>
        <taxon>Thermaceae</taxon>
        <taxon>Calidithermus</taxon>
    </lineage>
</organism>
<gene>
    <name evidence="2" type="ORF">Mterra_02110</name>
</gene>
<dbReference type="Pfam" id="PF12728">
    <property type="entry name" value="HTH_17"/>
    <property type="match status" value="1"/>
</dbReference>
<keyword evidence="3" id="KW-1185">Reference proteome</keyword>
<protein>
    <submittedName>
        <fullName evidence="2">Helix-turn-helix domain protein</fullName>
    </submittedName>
</protein>
<comment type="caution">
    <text evidence="2">The sequence shown here is derived from an EMBL/GenBank/DDBJ whole genome shotgun (WGS) entry which is preliminary data.</text>
</comment>
<sequence length="88" mass="9692">MSRVPQADTETRLLDVAALRHEYGLGRETAYGLTRLLPCVRVGARYLIRRDDLEAYLERAAREGRDIRREALAAARAAKNPAGAGGGR</sequence>
<evidence type="ECO:0000313" key="3">
    <source>
        <dbReference type="Proteomes" id="UP000265715"/>
    </source>
</evidence>
<name>A0A399EKL9_9DEIN</name>
<reference evidence="2 3" key="1">
    <citation type="submission" date="2018-08" db="EMBL/GenBank/DDBJ databases">
        <title>Meiothermus terrae DSM 26712 genome sequencing project.</title>
        <authorList>
            <person name="Da Costa M.S."/>
            <person name="Albuquerque L."/>
            <person name="Raposo P."/>
            <person name="Froufe H.J.C."/>
            <person name="Barroso C.S."/>
            <person name="Egas C."/>
        </authorList>
    </citation>
    <scope>NUCLEOTIDE SEQUENCE [LARGE SCALE GENOMIC DNA]</scope>
    <source>
        <strain evidence="2 3">DSM 26712</strain>
    </source>
</reference>
<evidence type="ECO:0000313" key="2">
    <source>
        <dbReference type="EMBL" id="RIH84003.1"/>
    </source>
</evidence>
<evidence type="ECO:0000259" key="1">
    <source>
        <dbReference type="Pfam" id="PF12728"/>
    </source>
</evidence>
<accession>A0A399EKL9</accession>
<feature type="domain" description="Helix-turn-helix" evidence="1">
    <location>
        <begin position="14"/>
        <end position="59"/>
    </location>
</feature>
<dbReference type="OrthoDB" id="27495at2"/>
<proteinExistence type="predicted"/>
<dbReference type="Proteomes" id="UP000265715">
    <property type="component" value="Unassembled WGS sequence"/>
</dbReference>
<dbReference type="AlphaFoldDB" id="A0A399EKL9"/>
<dbReference type="RefSeq" id="WP_119315178.1">
    <property type="nucleotide sequence ID" value="NZ_QXDL01000081.1"/>
</dbReference>
<dbReference type="EMBL" id="QXDL01000081">
    <property type="protein sequence ID" value="RIH84003.1"/>
    <property type="molecule type" value="Genomic_DNA"/>
</dbReference>